<dbReference type="Proteomes" id="UP001207742">
    <property type="component" value="Unassembled WGS sequence"/>
</dbReference>
<name>A0ABT3ITN1_9BACT</name>
<reference evidence="1 2" key="1">
    <citation type="submission" date="2022-10" db="EMBL/GenBank/DDBJ databases">
        <title>Chitinophaga nivalis PC15 sp. nov., isolated from Pyeongchang county, South Korea.</title>
        <authorList>
            <person name="Trinh H.N."/>
        </authorList>
    </citation>
    <scope>NUCLEOTIDE SEQUENCE [LARGE SCALE GENOMIC DNA]</scope>
    <source>
        <strain evidence="1 2">PC14</strain>
    </source>
</reference>
<dbReference type="RefSeq" id="WP_264734164.1">
    <property type="nucleotide sequence ID" value="NZ_JAPDNR010000001.1"/>
</dbReference>
<organism evidence="1 2">
    <name type="scientific">Chitinophaga nivalis</name>
    <dbReference type="NCBI Taxonomy" id="2991709"/>
    <lineage>
        <taxon>Bacteria</taxon>
        <taxon>Pseudomonadati</taxon>
        <taxon>Bacteroidota</taxon>
        <taxon>Chitinophagia</taxon>
        <taxon>Chitinophagales</taxon>
        <taxon>Chitinophagaceae</taxon>
        <taxon>Chitinophaga</taxon>
    </lineage>
</organism>
<sequence>MKTSNKLLTGFTGTLVLLMLFSAIILRVNYSKGITHNTTQTVINRDHHKETIHPFKVLLLTGVQTTTPGDIEEYENSTQIDISYRPEYSLQHQGGVTFRQYGDTLHITAQPSHDIQLTCPTLETIDCRQADLNIDGFTLPLLAVHMGQFSAAVFSNIKVNNFSFAGDQGSSLNIQQDSKADSIRIKLGKSSALTFSDIPYRYADIQVDSLRALHISGKALQHITVIK</sequence>
<evidence type="ECO:0000313" key="2">
    <source>
        <dbReference type="Proteomes" id="UP001207742"/>
    </source>
</evidence>
<evidence type="ECO:0008006" key="3">
    <source>
        <dbReference type="Google" id="ProtNLM"/>
    </source>
</evidence>
<evidence type="ECO:0000313" key="1">
    <source>
        <dbReference type="EMBL" id="MCW3487354.1"/>
    </source>
</evidence>
<protein>
    <recommendedName>
        <fullName evidence="3">Auto-transporter adhesin head GIN domain-containing protein</fullName>
    </recommendedName>
</protein>
<dbReference type="EMBL" id="JAPDNS010000002">
    <property type="protein sequence ID" value="MCW3487354.1"/>
    <property type="molecule type" value="Genomic_DNA"/>
</dbReference>
<proteinExistence type="predicted"/>
<comment type="caution">
    <text evidence="1">The sequence shown here is derived from an EMBL/GenBank/DDBJ whole genome shotgun (WGS) entry which is preliminary data.</text>
</comment>
<dbReference type="Gene3D" id="2.160.20.120">
    <property type="match status" value="1"/>
</dbReference>
<gene>
    <name evidence="1" type="ORF">OL497_25890</name>
</gene>
<keyword evidence="2" id="KW-1185">Reference proteome</keyword>
<accession>A0ABT3ITN1</accession>